<organism evidence="3 4">
    <name type="scientific">Pseudomonas tremae</name>
    <dbReference type="NCBI Taxonomy" id="200454"/>
    <lineage>
        <taxon>Bacteria</taxon>
        <taxon>Pseudomonadati</taxon>
        <taxon>Pseudomonadota</taxon>
        <taxon>Gammaproteobacteria</taxon>
        <taxon>Pseudomonadales</taxon>
        <taxon>Pseudomonadaceae</taxon>
        <taxon>Pseudomonas</taxon>
    </lineage>
</organism>
<evidence type="ECO:0000313" key="3">
    <source>
        <dbReference type="EMBL" id="KPZ01206.1"/>
    </source>
</evidence>
<feature type="transmembrane region" description="Helical" evidence="1">
    <location>
        <begin position="40"/>
        <end position="60"/>
    </location>
</feature>
<sequence>MPRLFDRPKYRERNIIERMFGWLKENRRIGTRYNKLAKTYAAMVTLACSLRCLYAAILFVQNLEPKNKKSPHKAGPGYS</sequence>
<keyword evidence="1" id="KW-0472">Membrane</keyword>
<proteinExistence type="predicted"/>
<dbReference type="Pfam" id="PF13586">
    <property type="entry name" value="DDE_Tnp_1_2"/>
    <property type="match status" value="1"/>
</dbReference>
<comment type="caution">
    <text evidence="3">The sequence shown here is derived from an EMBL/GenBank/DDBJ whole genome shotgun (WGS) entry which is preliminary data.</text>
</comment>
<accession>A0AA40P4G9</accession>
<dbReference type="InterPro" id="IPR025668">
    <property type="entry name" value="Tnp_DDE_dom"/>
</dbReference>
<dbReference type="AlphaFoldDB" id="A0AA40P4G9"/>
<keyword evidence="1" id="KW-0812">Transmembrane</keyword>
<name>A0AA40P4G9_9PSED</name>
<feature type="domain" description="Transposase DDE" evidence="2">
    <location>
        <begin position="11"/>
        <end position="47"/>
    </location>
</feature>
<reference evidence="3 4" key="1">
    <citation type="submission" date="2015-09" db="EMBL/GenBank/DDBJ databases">
        <title>Genome announcement of multiple Pseudomonas syringae strains.</title>
        <authorList>
            <person name="Thakur S."/>
            <person name="Wang P.W."/>
            <person name="Gong Y."/>
            <person name="Weir B.S."/>
            <person name="Guttman D.S."/>
        </authorList>
    </citation>
    <scope>NUCLEOTIDE SEQUENCE [LARGE SCALE GENOMIC DNA]</scope>
    <source>
        <strain evidence="3 4">ICMP9151</strain>
    </source>
</reference>
<keyword evidence="1" id="KW-1133">Transmembrane helix</keyword>
<dbReference type="EMBL" id="LJRO01000185">
    <property type="protein sequence ID" value="KPZ01206.1"/>
    <property type="molecule type" value="Genomic_DNA"/>
</dbReference>
<evidence type="ECO:0000259" key="2">
    <source>
        <dbReference type="Pfam" id="PF13586"/>
    </source>
</evidence>
<protein>
    <submittedName>
        <fullName evidence="3">Deoxycytidine triphosphate deaminase</fullName>
    </submittedName>
</protein>
<evidence type="ECO:0000313" key="4">
    <source>
        <dbReference type="Proteomes" id="UP000050523"/>
    </source>
</evidence>
<gene>
    <name evidence="3" type="ORF">ALO43_200392</name>
</gene>
<dbReference type="Proteomes" id="UP000050523">
    <property type="component" value="Unassembled WGS sequence"/>
</dbReference>
<evidence type="ECO:0000256" key="1">
    <source>
        <dbReference type="SAM" id="Phobius"/>
    </source>
</evidence>